<evidence type="ECO:0000313" key="7">
    <source>
        <dbReference type="EMBL" id="ERJ13635.1"/>
    </source>
</evidence>
<evidence type="ECO:0000256" key="6">
    <source>
        <dbReference type="SAM" id="Phobius"/>
    </source>
</evidence>
<gene>
    <name evidence="7" type="ORF">HLPCO_000301</name>
</gene>
<keyword evidence="5" id="KW-0175">Coiled coil</keyword>
<dbReference type="Pfam" id="PF06160">
    <property type="entry name" value="EzrA"/>
    <property type="match status" value="1"/>
</dbReference>
<dbReference type="STRING" id="1033810.HLPCO_000301"/>
<dbReference type="EMBL" id="AFNU02000001">
    <property type="protein sequence ID" value="ERJ13635.1"/>
    <property type="molecule type" value="Genomic_DNA"/>
</dbReference>
<keyword evidence="2 6" id="KW-0812">Transmembrane</keyword>
<keyword evidence="3 6" id="KW-1133">Transmembrane helix</keyword>
<accession>U2FLL2</accession>
<dbReference type="GO" id="GO:0000921">
    <property type="term" value="P:septin ring assembly"/>
    <property type="evidence" value="ECO:0007669"/>
    <property type="project" value="InterPro"/>
</dbReference>
<dbReference type="Proteomes" id="UP000005707">
    <property type="component" value="Unassembled WGS sequence"/>
</dbReference>
<reference evidence="7 8" key="2">
    <citation type="journal article" date="2013" name="PLoS ONE">
        <title>INDIGO - INtegrated Data Warehouse of MIcrobial GenOmes with Examples from the Red Sea Extremophiles.</title>
        <authorList>
            <person name="Alam I."/>
            <person name="Antunes A."/>
            <person name="Kamau A.A."/>
            <person name="Ba Alawi W."/>
            <person name="Kalkatawi M."/>
            <person name="Stingl U."/>
            <person name="Bajic V.B."/>
        </authorList>
    </citation>
    <scope>NUCLEOTIDE SEQUENCE [LARGE SCALE GENOMIC DNA]</scope>
    <source>
        <strain evidence="7 8">SSD-17B</strain>
    </source>
</reference>
<feature type="coiled-coil region" evidence="5">
    <location>
        <begin position="114"/>
        <end position="174"/>
    </location>
</feature>
<evidence type="ECO:0000256" key="2">
    <source>
        <dbReference type="ARBA" id="ARBA00022692"/>
    </source>
</evidence>
<organism evidence="7 8">
    <name type="scientific">Haloplasma contractile SSD-17B</name>
    <dbReference type="NCBI Taxonomy" id="1033810"/>
    <lineage>
        <taxon>Bacteria</taxon>
        <taxon>Bacillati</taxon>
        <taxon>Mycoplasmatota</taxon>
        <taxon>Mollicutes</taxon>
        <taxon>Haloplasmatales</taxon>
        <taxon>Haloplasmataceae</taxon>
        <taxon>Haloplasma</taxon>
    </lineage>
</organism>
<evidence type="ECO:0000256" key="4">
    <source>
        <dbReference type="ARBA" id="ARBA00023136"/>
    </source>
</evidence>
<comment type="subcellular location">
    <subcellularLocation>
        <location evidence="1">Membrane</location>
        <topology evidence="1">Single-pass membrane protein</topology>
    </subcellularLocation>
</comment>
<keyword evidence="8" id="KW-1185">Reference proteome</keyword>
<protein>
    <submittedName>
        <fullName evidence="7">Septation ring formation regulator protein</fullName>
    </submittedName>
</protein>
<dbReference type="InterPro" id="IPR010379">
    <property type="entry name" value="EzrA"/>
</dbReference>
<feature type="transmembrane region" description="Helical" evidence="6">
    <location>
        <begin position="39"/>
        <end position="60"/>
    </location>
</feature>
<dbReference type="FunCoup" id="U2FLL2">
    <property type="interactions" value="18"/>
</dbReference>
<evidence type="ECO:0000256" key="5">
    <source>
        <dbReference type="SAM" id="Coils"/>
    </source>
</evidence>
<evidence type="ECO:0000256" key="1">
    <source>
        <dbReference type="ARBA" id="ARBA00004167"/>
    </source>
</evidence>
<sequence>MLEVIDRIIYNINKMNVDVIVTKSIEDKLNSIFGNTNNLAYFIIGIGFLIFIGFIILLIVRNGKRKKFRNKLDELKGRVAKLRNHDLFEDVNKYEKLRSDKKVGLLVLKWKKSLEELIKEIDAQNSMLDVLEDALYTRNYDYFETLYYDILKDVEQLNDKIIGFTDELKEYIDTAIDSRKYVDKYFENFNTCKKEFLENKSNYNGSCDHIHQFLEQTDEKFMVCRQFIEDVEYEEADELAIEISRDIKFLEIIIDSLPKYYKTINEQIIPEFENLESITSNYDDEEFALLGENFKEQFNAYRKKIISIKSNIDQLEIREIDYELEDLISFIETVNNKFREEMKIKNGIGETLKVQIEDIEKLHDKAKHYSAIFNIVKGAYNITDNDIAEINEINNDTTHIQDKIMNINEAFNAKTKSYNDINDLLEESELDLEKISSKLDSKLVIINEIFDDEKKAEEKIKKLKEKIDGTKKYVNHANLLNRDEHLTKISDLNKEITTLFKLLSRFPIDIIKLNKLLEKTSAKLENTTKEINSITYKAMLSEYAYIYANRYFNNNESDEHNKYKTDLIQVENAFNNGDYQKAFDRIMSLLSKVNPEMKKEIIEKFQNKFSEMFN</sequence>
<dbReference type="eggNOG" id="COG4477">
    <property type="taxonomic scope" value="Bacteria"/>
</dbReference>
<reference evidence="7 8" key="1">
    <citation type="journal article" date="2011" name="J. Bacteriol.">
        <title>Genome sequence of Haloplasma contractile, an unusual contractile bacterium from a deep-sea anoxic brine lake.</title>
        <authorList>
            <person name="Antunes A."/>
            <person name="Alam I."/>
            <person name="El Dorry H."/>
            <person name="Siam R."/>
            <person name="Robertson A."/>
            <person name="Bajic V.B."/>
            <person name="Stingl U."/>
        </authorList>
    </citation>
    <scope>NUCLEOTIDE SEQUENCE [LARGE SCALE GENOMIC DNA]</scope>
    <source>
        <strain evidence="7 8">SSD-17B</strain>
    </source>
</reference>
<dbReference type="GO" id="GO:0016020">
    <property type="term" value="C:membrane"/>
    <property type="evidence" value="ECO:0007669"/>
    <property type="project" value="UniProtKB-SubCell"/>
</dbReference>
<dbReference type="OrthoDB" id="1654473at2"/>
<keyword evidence="4 6" id="KW-0472">Membrane</keyword>
<comment type="caution">
    <text evidence="7">The sequence shown here is derived from an EMBL/GenBank/DDBJ whole genome shotgun (WGS) entry which is preliminary data.</text>
</comment>
<name>U2FLL2_9MOLU</name>
<dbReference type="InParanoid" id="U2FLL2"/>
<dbReference type="AlphaFoldDB" id="U2FLL2"/>
<evidence type="ECO:0000313" key="8">
    <source>
        <dbReference type="Proteomes" id="UP000005707"/>
    </source>
</evidence>
<evidence type="ECO:0000256" key="3">
    <source>
        <dbReference type="ARBA" id="ARBA00022989"/>
    </source>
</evidence>
<feature type="coiled-coil region" evidence="5">
    <location>
        <begin position="418"/>
        <end position="473"/>
    </location>
</feature>
<dbReference type="GO" id="GO:0005940">
    <property type="term" value="C:septin ring"/>
    <property type="evidence" value="ECO:0007669"/>
    <property type="project" value="InterPro"/>
</dbReference>
<proteinExistence type="predicted"/>
<dbReference type="RefSeq" id="WP_008826260.1">
    <property type="nucleotide sequence ID" value="NZ_AFNU02000001.1"/>
</dbReference>